<gene>
    <name evidence="2" type="ORF">K435DRAFT_849060</name>
</gene>
<evidence type="ECO:0000313" key="3">
    <source>
        <dbReference type="Proteomes" id="UP000297245"/>
    </source>
</evidence>
<dbReference type="Proteomes" id="UP000297245">
    <property type="component" value="Unassembled WGS sequence"/>
</dbReference>
<accession>A0A4S8MUF6</accession>
<proteinExistence type="predicted"/>
<name>A0A4S8MUF6_DENBC</name>
<feature type="compositionally biased region" description="Acidic residues" evidence="1">
    <location>
        <begin position="57"/>
        <end position="70"/>
    </location>
</feature>
<keyword evidence="3" id="KW-1185">Reference proteome</keyword>
<feature type="region of interest" description="Disordered" evidence="1">
    <location>
        <begin position="57"/>
        <end position="84"/>
    </location>
</feature>
<sequence length="84" mass="9484">MNTQCESTLTRHYETIILAREDQDLSIELSGTIYMMNTLRCLSCYFCCPFRMADENPDEYDDGSNPDPDDVSGSGIFVDPSELS</sequence>
<organism evidence="2 3">
    <name type="scientific">Dendrothele bispora (strain CBS 962.96)</name>
    <dbReference type="NCBI Taxonomy" id="1314807"/>
    <lineage>
        <taxon>Eukaryota</taxon>
        <taxon>Fungi</taxon>
        <taxon>Dikarya</taxon>
        <taxon>Basidiomycota</taxon>
        <taxon>Agaricomycotina</taxon>
        <taxon>Agaricomycetes</taxon>
        <taxon>Agaricomycetidae</taxon>
        <taxon>Agaricales</taxon>
        <taxon>Agaricales incertae sedis</taxon>
        <taxon>Dendrothele</taxon>
    </lineage>
</organism>
<reference evidence="2 3" key="1">
    <citation type="journal article" date="2019" name="Nat. Ecol. Evol.">
        <title>Megaphylogeny resolves global patterns of mushroom evolution.</title>
        <authorList>
            <person name="Varga T."/>
            <person name="Krizsan K."/>
            <person name="Foldi C."/>
            <person name="Dima B."/>
            <person name="Sanchez-Garcia M."/>
            <person name="Sanchez-Ramirez S."/>
            <person name="Szollosi G.J."/>
            <person name="Szarkandi J.G."/>
            <person name="Papp V."/>
            <person name="Albert L."/>
            <person name="Andreopoulos W."/>
            <person name="Angelini C."/>
            <person name="Antonin V."/>
            <person name="Barry K.W."/>
            <person name="Bougher N.L."/>
            <person name="Buchanan P."/>
            <person name="Buyck B."/>
            <person name="Bense V."/>
            <person name="Catcheside P."/>
            <person name="Chovatia M."/>
            <person name="Cooper J."/>
            <person name="Damon W."/>
            <person name="Desjardin D."/>
            <person name="Finy P."/>
            <person name="Geml J."/>
            <person name="Haridas S."/>
            <person name="Hughes K."/>
            <person name="Justo A."/>
            <person name="Karasinski D."/>
            <person name="Kautmanova I."/>
            <person name="Kiss B."/>
            <person name="Kocsube S."/>
            <person name="Kotiranta H."/>
            <person name="LaButti K.M."/>
            <person name="Lechner B.E."/>
            <person name="Liimatainen K."/>
            <person name="Lipzen A."/>
            <person name="Lukacs Z."/>
            <person name="Mihaltcheva S."/>
            <person name="Morgado L.N."/>
            <person name="Niskanen T."/>
            <person name="Noordeloos M.E."/>
            <person name="Ohm R.A."/>
            <person name="Ortiz-Santana B."/>
            <person name="Ovrebo C."/>
            <person name="Racz N."/>
            <person name="Riley R."/>
            <person name="Savchenko A."/>
            <person name="Shiryaev A."/>
            <person name="Soop K."/>
            <person name="Spirin V."/>
            <person name="Szebenyi C."/>
            <person name="Tomsovsky M."/>
            <person name="Tulloss R.E."/>
            <person name="Uehling J."/>
            <person name="Grigoriev I.V."/>
            <person name="Vagvolgyi C."/>
            <person name="Papp T."/>
            <person name="Martin F.M."/>
            <person name="Miettinen O."/>
            <person name="Hibbett D.S."/>
            <person name="Nagy L.G."/>
        </authorList>
    </citation>
    <scope>NUCLEOTIDE SEQUENCE [LARGE SCALE GENOMIC DNA]</scope>
    <source>
        <strain evidence="2 3">CBS 962.96</strain>
    </source>
</reference>
<evidence type="ECO:0000256" key="1">
    <source>
        <dbReference type="SAM" id="MobiDB-lite"/>
    </source>
</evidence>
<evidence type="ECO:0000313" key="2">
    <source>
        <dbReference type="EMBL" id="THV06591.1"/>
    </source>
</evidence>
<dbReference type="EMBL" id="ML179042">
    <property type="protein sequence ID" value="THV06591.1"/>
    <property type="molecule type" value="Genomic_DNA"/>
</dbReference>
<dbReference type="AlphaFoldDB" id="A0A4S8MUF6"/>
<dbReference type="OrthoDB" id="430340at2759"/>
<protein>
    <submittedName>
        <fullName evidence="2">Uncharacterized protein</fullName>
    </submittedName>
</protein>